<dbReference type="EMBL" id="HBEO01002315">
    <property type="protein sequence ID" value="CAD8467966.1"/>
    <property type="molecule type" value="Transcribed_RNA"/>
</dbReference>
<feature type="transmembrane region" description="Helical" evidence="5">
    <location>
        <begin position="49"/>
        <end position="73"/>
    </location>
</feature>
<feature type="transmembrane region" description="Helical" evidence="5">
    <location>
        <begin position="85"/>
        <end position="105"/>
    </location>
</feature>
<evidence type="ECO:0000256" key="2">
    <source>
        <dbReference type="ARBA" id="ARBA00022692"/>
    </source>
</evidence>
<accession>A0A7S0HBW7</accession>
<feature type="transmembrane region" description="Helical" evidence="5">
    <location>
        <begin position="229"/>
        <end position="250"/>
    </location>
</feature>
<keyword evidence="2 5" id="KW-0812">Transmembrane</keyword>
<sequence length="255" mass="28588">MSSESEPMLGSSASRKVERPQNWKEASNSGWQPPVYESETVRKQVQKDFLIKVYSILCAQLLVTTLICSLFVFVQPVTYFVLDNIWLTLLLFIVNLFVIIALWFLKNNYPWNYVLLGVFTVSMGFMVGVTCAAYTVNGMGYNIAFAALLTLVIFVSLTMFVAVSDIDFSFLGLFLPVCLIVLLIWSLFAIIFGFQLGMLFGAIGALLFAGFIIYDTWMIMNKMGCDDYIIASIELYLDVINLFSMLLLVMGGGDS</sequence>
<feature type="transmembrane region" description="Helical" evidence="5">
    <location>
        <begin position="170"/>
        <end position="192"/>
    </location>
</feature>
<evidence type="ECO:0000256" key="3">
    <source>
        <dbReference type="ARBA" id="ARBA00022989"/>
    </source>
</evidence>
<proteinExistence type="inferred from homology"/>
<feature type="transmembrane region" description="Helical" evidence="5">
    <location>
        <begin position="112"/>
        <end position="135"/>
    </location>
</feature>
<evidence type="ECO:0000256" key="4">
    <source>
        <dbReference type="ARBA" id="ARBA00023136"/>
    </source>
</evidence>
<dbReference type="Pfam" id="PF01027">
    <property type="entry name" value="Bax1-I"/>
    <property type="match status" value="1"/>
</dbReference>
<evidence type="ECO:0000313" key="7">
    <source>
        <dbReference type="EMBL" id="CAD8467966.1"/>
    </source>
</evidence>
<dbReference type="PANTHER" id="PTHR23291">
    <property type="entry name" value="BAX INHIBITOR-RELATED"/>
    <property type="match status" value="1"/>
</dbReference>
<feature type="region of interest" description="Disordered" evidence="6">
    <location>
        <begin position="1"/>
        <end position="32"/>
    </location>
</feature>
<evidence type="ECO:0000256" key="6">
    <source>
        <dbReference type="SAM" id="MobiDB-lite"/>
    </source>
</evidence>
<feature type="transmembrane region" description="Helical" evidence="5">
    <location>
        <begin position="198"/>
        <end position="217"/>
    </location>
</feature>
<evidence type="ECO:0000256" key="1">
    <source>
        <dbReference type="ARBA" id="ARBA00004141"/>
    </source>
</evidence>
<comment type="similarity">
    <text evidence="5">Belongs to the BI1 family.</text>
</comment>
<keyword evidence="3 5" id="KW-1133">Transmembrane helix</keyword>
<comment type="subcellular location">
    <subcellularLocation>
        <location evidence="1">Membrane</location>
        <topology evidence="1">Multi-pass membrane protein</topology>
    </subcellularLocation>
</comment>
<dbReference type="GO" id="GO:0016020">
    <property type="term" value="C:membrane"/>
    <property type="evidence" value="ECO:0007669"/>
    <property type="project" value="UniProtKB-SubCell"/>
</dbReference>
<reference evidence="7" key="1">
    <citation type="submission" date="2021-01" db="EMBL/GenBank/DDBJ databases">
        <authorList>
            <person name="Corre E."/>
            <person name="Pelletier E."/>
            <person name="Niang G."/>
            <person name="Scheremetjew M."/>
            <person name="Finn R."/>
            <person name="Kale V."/>
            <person name="Holt S."/>
            <person name="Cochrane G."/>
            <person name="Meng A."/>
            <person name="Brown T."/>
            <person name="Cohen L."/>
        </authorList>
    </citation>
    <scope>NUCLEOTIDE SEQUENCE</scope>
    <source>
        <strain evidence="7">CCMP325</strain>
    </source>
</reference>
<evidence type="ECO:0008006" key="8">
    <source>
        <dbReference type="Google" id="ProtNLM"/>
    </source>
</evidence>
<name>A0A7S0HBW7_9CRYP</name>
<protein>
    <recommendedName>
        <fullName evidence="8">Transmembrane BAX inhibitor motif-containing protein 4</fullName>
    </recommendedName>
</protein>
<dbReference type="InterPro" id="IPR006214">
    <property type="entry name" value="Bax_inhibitor_1-related"/>
</dbReference>
<feature type="transmembrane region" description="Helical" evidence="5">
    <location>
        <begin position="141"/>
        <end position="163"/>
    </location>
</feature>
<keyword evidence="4 5" id="KW-0472">Membrane</keyword>
<organism evidence="7">
    <name type="scientific">Hanusia phi</name>
    <dbReference type="NCBI Taxonomy" id="3032"/>
    <lineage>
        <taxon>Eukaryota</taxon>
        <taxon>Cryptophyceae</taxon>
        <taxon>Pyrenomonadales</taxon>
        <taxon>Geminigeraceae</taxon>
        <taxon>Hanusia</taxon>
    </lineage>
</organism>
<evidence type="ECO:0000256" key="5">
    <source>
        <dbReference type="RuleBase" id="RU004379"/>
    </source>
</evidence>
<dbReference type="PANTHER" id="PTHR23291:SF50">
    <property type="entry name" value="PROTEIN LIFEGUARD 4"/>
    <property type="match status" value="1"/>
</dbReference>
<dbReference type="AlphaFoldDB" id="A0A7S0HBW7"/>
<gene>
    <name evidence="7" type="ORF">HPHI1048_LOCUS1665</name>
</gene>